<evidence type="ECO:0000256" key="2">
    <source>
        <dbReference type="ARBA" id="ARBA00022714"/>
    </source>
</evidence>
<dbReference type="InterPro" id="IPR017927">
    <property type="entry name" value="FAD-bd_FR_type"/>
</dbReference>
<feature type="compositionally biased region" description="Gly residues" evidence="3">
    <location>
        <begin position="1"/>
        <end position="11"/>
    </location>
</feature>
<feature type="domain" description="FAD-binding FR-type" evidence="5">
    <location>
        <begin position="107"/>
        <end position="212"/>
    </location>
</feature>
<dbReference type="EMBL" id="WKJJ01000015">
    <property type="protein sequence ID" value="MRV74458.1"/>
    <property type="molecule type" value="Genomic_DNA"/>
</dbReference>
<dbReference type="PANTHER" id="PTHR47354:SF5">
    <property type="entry name" value="PROTEIN RFBI"/>
    <property type="match status" value="1"/>
</dbReference>
<dbReference type="InterPro" id="IPR039261">
    <property type="entry name" value="FNR_nucleotide-bd"/>
</dbReference>
<evidence type="ECO:0000259" key="5">
    <source>
        <dbReference type="PROSITE" id="PS51384"/>
    </source>
</evidence>
<evidence type="ECO:0000313" key="7">
    <source>
        <dbReference type="Proteomes" id="UP000446768"/>
    </source>
</evidence>
<dbReference type="InterPro" id="IPR001041">
    <property type="entry name" value="2Fe-2S_ferredoxin-type"/>
</dbReference>
<dbReference type="Pfam" id="PF00175">
    <property type="entry name" value="NAD_binding_1"/>
    <property type="match status" value="1"/>
</dbReference>
<feature type="region of interest" description="Disordered" evidence="3">
    <location>
        <begin position="1"/>
        <end position="22"/>
    </location>
</feature>
<dbReference type="PROSITE" id="PS00197">
    <property type="entry name" value="2FE2S_FER_1"/>
    <property type="match status" value="1"/>
</dbReference>
<dbReference type="Pfam" id="PF00111">
    <property type="entry name" value="Fer2"/>
    <property type="match status" value="1"/>
</dbReference>
<dbReference type="Proteomes" id="UP000446768">
    <property type="component" value="Unassembled WGS sequence"/>
</dbReference>
<evidence type="ECO:0000259" key="4">
    <source>
        <dbReference type="PROSITE" id="PS51085"/>
    </source>
</evidence>
<protein>
    <submittedName>
        <fullName evidence="6">2Fe-2S iron-sulfur cluster binding domain-containing protein</fullName>
    </submittedName>
</protein>
<dbReference type="SUPFAM" id="SSF54292">
    <property type="entry name" value="2Fe-2S ferredoxin-like"/>
    <property type="match status" value="1"/>
</dbReference>
<dbReference type="InterPro" id="IPR050415">
    <property type="entry name" value="MRET"/>
</dbReference>
<keyword evidence="2" id="KW-0001">2Fe-2S</keyword>
<accession>A0A7X2IR53</accession>
<keyword evidence="2" id="KW-0411">Iron-sulfur</keyword>
<dbReference type="InterPro" id="IPR008333">
    <property type="entry name" value="Cbr1-like_FAD-bd_dom"/>
</dbReference>
<proteinExistence type="predicted"/>
<sequence>MDGTEGTGGGWRMTVNGTADSAPVGRGESLVKAGLRAGWRMPHLCLAGECGSCRCRLVTGRVRLRQDISRHVGTAALRQGYLLACQSEALGDVQLDVPGLTPGVGAQAVRSGRIAQMHAFSHDIVQLVIELDDPIAYTAGQYAQLTVPGHAALADAPRCYSFSAAPQGGPQCRVPFHVRRVAGGLFTEWLFAADRSGERIQLAGPYGDFGFRDDGRPIVCVAGGTGLAPVLAMLEALGTRRSAPDVTLFIAARSQRDLYCQEQLQALQRTWPGTMVVAPVLSQEPADSGWRGLTGYCDRHLGSFCSVPDSSVYLCGPPAMIDATVAAVRQLGGGSHLYYDRFLDRSHLNLP</sequence>
<dbReference type="InterPro" id="IPR012675">
    <property type="entry name" value="Beta-grasp_dom_sf"/>
</dbReference>
<dbReference type="InterPro" id="IPR001433">
    <property type="entry name" value="OxRdtase_FAD/NAD-bd"/>
</dbReference>
<evidence type="ECO:0000256" key="3">
    <source>
        <dbReference type="SAM" id="MobiDB-lite"/>
    </source>
</evidence>
<keyword evidence="2" id="KW-0408">Iron</keyword>
<evidence type="ECO:0000313" key="6">
    <source>
        <dbReference type="EMBL" id="MRV74458.1"/>
    </source>
</evidence>
<comment type="caution">
    <text evidence="6">The sequence shown here is derived from an EMBL/GenBank/DDBJ whole genome shotgun (WGS) entry which is preliminary data.</text>
</comment>
<dbReference type="SUPFAM" id="SSF63380">
    <property type="entry name" value="Riboflavin synthase domain-like"/>
    <property type="match status" value="1"/>
</dbReference>
<dbReference type="PRINTS" id="PR00410">
    <property type="entry name" value="PHEHYDRXLASE"/>
</dbReference>
<dbReference type="GO" id="GO:0051537">
    <property type="term" value="F:2 iron, 2 sulfur cluster binding"/>
    <property type="evidence" value="ECO:0007669"/>
    <property type="project" value="UniProtKB-KW"/>
</dbReference>
<name>A0A7X2IR53_9BURK</name>
<feature type="domain" description="2Fe-2S ferredoxin-type" evidence="4">
    <location>
        <begin position="11"/>
        <end position="101"/>
    </location>
</feature>
<dbReference type="PROSITE" id="PS51085">
    <property type="entry name" value="2FE2S_FER_2"/>
    <property type="match status" value="1"/>
</dbReference>
<dbReference type="AlphaFoldDB" id="A0A7X2IR53"/>
<dbReference type="InterPro" id="IPR006058">
    <property type="entry name" value="2Fe2S_fd_BS"/>
</dbReference>
<dbReference type="PANTHER" id="PTHR47354">
    <property type="entry name" value="NADH OXIDOREDUCTASE HCR"/>
    <property type="match status" value="1"/>
</dbReference>
<reference evidence="6 7" key="1">
    <citation type="submission" date="2019-11" db="EMBL/GenBank/DDBJ databases">
        <title>Novel species isolated from a subtropical stream in China.</title>
        <authorList>
            <person name="Lu H."/>
        </authorList>
    </citation>
    <scope>NUCLEOTIDE SEQUENCE [LARGE SCALE GENOMIC DNA]</scope>
    <source>
        <strain evidence="6 7">FT92W</strain>
    </source>
</reference>
<dbReference type="PROSITE" id="PS51384">
    <property type="entry name" value="FAD_FR"/>
    <property type="match status" value="1"/>
</dbReference>
<dbReference type="Gene3D" id="3.40.50.80">
    <property type="entry name" value="Nucleotide-binding domain of ferredoxin-NADP reductase (FNR) module"/>
    <property type="match status" value="1"/>
</dbReference>
<dbReference type="InterPro" id="IPR036010">
    <property type="entry name" value="2Fe-2S_ferredoxin-like_sf"/>
</dbReference>
<dbReference type="InterPro" id="IPR017938">
    <property type="entry name" value="Riboflavin_synthase-like_b-brl"/>
</dbReference>
<keyword evidence="7" id="KW-1185">Reference proteome</keyword>
<gene>
    <name evidence="6" type="ORF">GJ700_22370</name>
</gene>
<dbReference type="Pfam" id="PF00970">
    <property type="entry name" value="FAD_binding_6"/>
    <property type="match status" value="1"/>
</dbReference>
<dbReference type="GO" id="GO:0016491">
    <property type="term" value="F:oxidoreductase activity"/>
    <property type="evidence" value="ECO:0007669"/>
    <property type="project" value="InterPro"/>
</dbReference>
<dbReference type="RefSeq" id="WP_154378077.1">
    <property type="nucleotide sequence ID" value="NZ_WKJJ01000015.1"/>
</dbReference>
<dbReference type="Gene3D" id="3.10.20.30">
    <property type="match status" value="1"/>
</dbReference>
<dbReference type="Gene3D" id="2.40.30.10">
    <property type="entry name" value="Translation factors"/>
    <property type="match status" value="1"/>
</dbReference>
<evidence type="ECO:0000256" key="1">
    <source>
        <dbReference type="ARBA" id="ARBA00001974"/>
    </source>
</evidence>
<comment type="cofactor">
    <cofactor evidence="1">
        <name>FAD</name>
        <dbReference type="ChEBI" id="CHEBI:57692"/>
    </cofactor>
</comment>
<dbReference type="CDD" id="cd00207">
    <property type="entry name" value="fer2"/>
    <property type="match status" value="1"/>
</dbReference>
<dbReference type="SUPFAM" id="SSF52343">
    <property type="entry name" value="Ferredoxin reductase-like, C-terminal NADP-linked domain"/>
    <property type="match status" value="1"/>
</dbReference>
<organism evidence="6 7">
    <name type="scientific">Pseudoduganella rivuli</name>
    <dbReference type="NCBI Taxonomy" id="2666085"/>
    <lineage>
        <taxon>Bacteria</taxon>
        <taxon>Pseudomonadati</taxon>
        <taxon>Pseudomonadota</taxon>
        <taxon>Betaproteobacteria</taxon>
        <taxon>Burkholderiales</taxon>
        <taxon>Oxalobacteraceae</taxon>
        <taxon>Telluria group</taxon>
        <taxon>Pseudoduganella</taxon>
    </lineage>
</organism>
<keyword evidence="2" id="KW-0479">Metal-binding</keyword>